<sequence>MIFIRQLFLSSKSFLMKKSFYLIAVISLVLLFSCSKKDSDPGSGDKVTSVKISNQSDYDFKVLYVYGITGTKKEDIAKDTTAGTRKVYNLGALRSGSTSSAVTFDPKFKSLLIIFTYQNPVLGNKEYHAYVTKLGNGTNMFPYVFKPQTTFTLTLDKKMEFELL</sequence>
<name>A0A1A9I2X3_9BACT</name>
<organism evidence="1 2">
    <name type="scientific">Niabella ginsenosidivorans</name>
    <dbReference type="NCBI Taxonomy" id="1176587"/>
    <lineage>
        <taxon>Bacteria</taxon>
        <taxon>Pseudomonadati</taxon>
        <taxon>Bacteroidota</taxon>
        <taxon>Chitinophagia</taxon>
        <taxon>Chitinophagales</taxon>
        <taxon>Chitinophagaceae</taxon>
        <taxon>Niabella</taxon>
    </lineage>
</organism>
<evidence type="ECO:0000313" key="2">
    <source>
        <dbReference type="Proteomes" id="UP000077667"/>
    </source>
</evidence>
<dbReference type="AlphaFoldDB" id="A0A1A9I2X3"/>
<keyword evidence="2" id="KW-1185">Reference proteome</keyword>
<dbReference type="STRING" id="1176587.A8C56_14195"/>
<proteinExistence type="predicted"/>
<gene>
    <name evidence="1" type="ORF">A8C56_14195</name>
</gene>
<evidence type="ECO:0000313" key="1">
    <source>
        <dbReference type="EMBL" id="ANH81966.1"/>
    </source>
</evidence>
<reference evidence="1 2" key="1">
    <citation type="submission" date="2016-05" db="EMBL/GenBank/DDBJ databases">
        <title>Niabella ginsenosidivorans BS26 whole genome sequencing.</title>
        <authorList>
            <person name="Im W.T."/>
            <person name="Siddiqi M.Z."/>
        </authorList>
    </citation>
    <scope>NUCLEOTIDE SEQUENCE [LARGE SCALE GENOMIC DNA]</scope>
    <source>
        <strain evidence="1 2">BS26</strain>
    </source>
</reference>
<protein>
    <submittedName>
        <fullName evidence="1">Uncharacterized protein</fullName>
    </submittedName>
</protein>
<dbReference type="KEGG" id="nia:A8C56_14195"/>
<dbReference type="Proteomes" id="UP000077667">
    <property type="component" value="Chromosome"/>
</dbReference>
<dbReference type="PROSITE" id="PS51257">
    <property type="entry name" value="PROKAR_LIPOPROTEIN"/>
    <property type="match status" value="1"/>
</dbReference>
<accession>A0A1A9I2X3</accession>
<dbReference type="EMBL" id="CP015772">
    <property type="protein sequence ID" value="ANH81966.1"/>
    <property type="molecule type" value="Genomic_DNA"/>
</dbReference>